<protein>
    <recommendedName>
        <fullName evidence="4">RING-type domain-containing protein</fullName>
    </recommendedName>
</protein>
<reference evidence="2 3" key="1">
    <citation type="submission" date="2024-03" db="EMBL/GenBank/DDBJ databases">
        <authorList>
            <person name="Brejova B."/>
        </authorList>
    </citation>
    <scope>NUCLEOTIDE SEQUENCE [LARGE SCALE GENOMIC DNA]</scope>
    <source>
        <strain evidence="2 3">CBS 14171</strain>
    </source>
</reference>
<evidence type="ECO:0000256" key="1">
    <source>
        <dbReference type="SAM" id="MobiDB-lite"/>
    </source>
</evidence>
<sequence length="871" mass="98223">MLTPQRPGNEVAKTASPELKRYYDENCCFCHDSLYLTLPGEVILSLTCHHVCHKDCYLLMMDKFEMDKLPRCGTCQEPTRSEEDKVHQSILRDLQSTSKNFEKLTLNLPRHEMDSSASLTNTNTPTADYFADSNYQLFTPTDQKFHHDFFEDTPPSVNFQHHDRHLYVPNVSFLNETTKVRVGKSNEINYALNIKSPSIYNETVAPFSLSDFQLKMQVTEHLRKHLHLNKYLGDLIIFDKMKISIDGSQWDNVDIYLFKNYLLLYNDELLAGMISIENDLCSMTYSDGVLILNLSETNLPELNIRNDSDIVTEKWKYQLEKVKMGQVAETNLFQFTSTYWGFLSRYFEIPADLLRFSNLMNFGGELPNNFITKIVPPADEVALNLVLAVPLYNKTGKTPEGYKIWLAQLLNKFLSSLRSGDNLAVVFLGINGKHQASKDGVYVGCVSSSWDGWSSLINEIVIVQNPFDHEVEEMNLALDKCGDLIPFLPNRSTSTNKLILLSFGSNTDTNTETAKENIETQVEFNADNAAVFEDVDVSILRVGPHSQLTQSMIASMPFCHGCEPILRFDSLDQLCLAVEPYVKEHLHRICVPRLQINIQANEGVKILSVENQGSMLNLNQSECEINAVNFIPRSECNVVLKLSVEGLERNNDDYNNDDYNNENSSGVDVVESIPVFNYTMSWLGNTTPQKSVTTKIQHIVEHTTTAAAAEAGPEKKKHKNHAGNDLDRMDYMDIPLLPPLSPTRDVSFAKRQTELVIIDHLKRAIATKDALVLKNCISVAYGLMRNVSPGFKDDLSSGEDDSEDGDDEGEVGSSDSGNSIFGLLIHTRAIHDNNESYIKYLVKRLELIIREFESGSASGVDLSLDLLYALV</sequence>
<organism evidence="2 3">
    <name type="scientific">Lodderomyces beijingensis</name>
    <dbReference type="NCBI Taxonomy" id="1775926"/>
    <lineage>
        <taxon>Eukaryota</taxon>
        <taxon>Fungi</taxon>
        <taxon>Dikarya</taxon>
        <taxon>Ascomycota</taxon>
        <taxon>Saccharomycotina</taxon>
        <taxon>Pichiomycetes</taxon>
        <taxon>Debaryomycetaceae</taxon>
        <taxon>Candida/Lodderomyces clade</taxon>
        <taxon>Lodderomyces</taxon>
    </lineage>
</organism>
<feature type="compositionally biased region" description="Acidic residues" evidence="1">
    <location>
        <begin position="796"/>
        <end position="810"/>
    </location>
</feature>
<evidence type="ECO:0000313" key="2">
    <source>
        <dbReference type="EMBL" id="CAK9441971.1"/>
    </source>
</evidence>
<keyword evidence="3" id="KW-1185">Reference proteome</keyword>
<feature type="region of interest" description="Disordered" evidence="1">
    <location>
        <begin position="792"/>
        <end position="815"/>
    </location>
</feature>
<dbReference type="EMBL" id="OZ022412">
    <property type="protein sequence ID" value="CAK9441971.1"/>
    <property type="molecule type" value="Genomic_DNA"/>
</dbReference>
<evidence type="ECO:0000313" key="3">
    <source>
        <dbReference type="Proteomes" id="UP001497383"/>
    </source>
</evidence>
<evidence type="ECO:0008006" key="4">
    <source>
        <dbReference type="Google" id="ProtNLM"/>
    </source>
</evidence>
<dbReference type="RefSeq" id="XP_066832728.1">
    <property type="nucleotide sequence ID" value="XM_066976161.1"/>
</dbReference>
<dbReference type="Proteomes" id="UP001497383">
    <property type="component" value="Chromosome 8"/>
</dbReference>
<name>A0ABP0ZW07_9ASCO</name>
<accession>A0ABP0ZW07</accession>
<dbReference type="GeneID" id="92210986"/>
<proteinExistence type="predicted"/>
<gene>
    <name evidence="2" type="ORF">LODBEIA_P57900</name>
</gene>